<dbReference type="AlphaFoldDB" id="A0A0L7L5J9"/>
<organism evidence="1 2">
    <name type="scientific">Operophtera brumata</name>
    <name type="common">Winter moth</name>
    <name type="synonym">Phalaena brumata</name>
    <dbReference type="NCBI Taxonomy" id="104452"/>
    <lineage>
        <taxon>Eukaryota</taxon>
        <taxon>Metazoa</taxon>
        <taxon>Ecdysozoa</taxon>
        <taxon>Arthropoda</taxon>
        <taxon>Hexapoda</taxon>
        <taxon>Insecta</taxon>
        <taxon>Pterygota</taxon>
        <taxon>Neoptera</taxon>
        <taxon>Endopterygota</taxon>
        <taxon>Lepidoptera</taxon>
        <taxon>Glossata</taxon>
        <taxon>Ditrysia</taxon>
        <taxon>Geometroidea</taxon>
        <taxon>Geometridae</taxon>
        <taxon>Larentiinae</taxon>
        <taxon>Operophtera</taxon>
    </lineage>
</organism>
<sequence>MTCITRVNDEPVNDGTKGCDRAALLFKCSVDKAPEALTEEEIKVEFTKLVMKCTKDHPVEMSELMQLQKLIVPKKTEMTSKGLYDIEHAYKMAEMTKNGDEKRLVNARKLSDVCVKVWLQSLNQLATGQILL</sequence>
<dbReference type="Proteomes" id="UP000037510">
    <property type="component" value="Unassembled WGS sequence"/>
</dbReference>
<dbReference type="EMBL" id="JTDY01002763">
    <property type="protein sequence ID" value="KOB70773.1"/>
    <property type="molecule type" value="Genomic_DNA"/>
</dbReference>
<comment type="caution">
    <text evidence="1">The sequence shown here is derived from an EMBL/GenBank/DDBJ whole genome shotgun (WGS) entry which is preliminary data.</text>
</comment>
<evidence type="ECO:0000313" key="2">
    <source>
        <dbReference type="Proteomes" id="UP000037510"/>
    </source>
</evidence>
<accession>A0A0L7L5J9</accession>
<gene>
    <name evidence="1" type="ORF">OBRU01_14811</name>
</gene>
<keyword evidence="2" id="KW-1185">Reference proteome</keyword>
<reference evidence="1 2" key="1">
    <citation type="journal article" date="2015" name="Genome Biol. Evol.">
        <title>The genome of winter moth (Operophtera brumata) provides a genomic perspective on sexual dimorphism and phenology.</title>
        <authorList>
            <person name="Derks M.F."/>
            <person name="Smit S."/>
            <person name="Salis L."/>
            <person name="Schijlen E."/>
            <person name="Bossers A."/>
            <person name="Mateman C."/>
            <person name="Pijl A.S."/>
            <person name="de Ridder D."/>
            <person name="Groenen M.A."/>
            <person name="Visser M.E."/>
            <person name="Megens H.J."/>
        </authorList>
    </citation>
    <scope>NUCLEOTIDE SEQUENCE [LARGE SCALE GENOMIC DNA]</scope>
    <source>
        <strain evidence="1">WM2013NL</strain>
        <tissue evidence="1">Head and thorax</tissue>
    </source>
</reference>
<feature type="non-terminal residue" evidence="1">
    <location>
        <position position="132"/>
    </location>
</feature>
<name>A0A0L7L5J9_OPEBR</name>
<evidence type="ECO:0000313" key="1">
    <source>
        <dbReference type="EMBL" id="KOB70773.1"/>
    </source>
</evidence>
<proteinExistence type="predicted"/>
<protein>
    <submittedName>
        <fullName evidence="1">Odorant binding protein</fullName>
    </submittedName>
</protein>